<dbReference type="EMBL" id="ML220112">
    <property type="protein sequence ID" value="TGZ84662.1"/>
    <property type="molecule type" value="Genomic_DNA"/>
</dbReference>
<dbReference type="AlphaFoldDB" id="A0A4S2N5S9"/>
<gene>
    <name evidence="13" type="ORF">EX30DRAFT_337159</name>
</gene>
<evidence type="ECO:0000313" key="14">
    <source>
        <dbReference type="Proteomes" id="UP000298138"/>
    </source>
</evidence>
<keyword evidence="10" id="KW-0496">Mitochondrion</keyword>
<evidence type="ECO:0000256" key="1">
    <source>
        <dbReference type="ARBA" id="ARBA00004434"/>
    </source>
</evidence>
<evidence type="ECO:0000256" key="6">
    <source>
        <dbReference type="ARBA" id="ARBA00022792"/>
    </source>
</evidence>
<dbReference type="OrthoDB" id="5598305at2759"/>
<dbReference type="Pfam" id="PF11711">
    <property type="entry name" value="Tim54"/>
    <property type="match status" value="2"/>
</dbReference>
<feature type="compositionally biased region" description="Basic and acidic residues" evidence="12">
    <location>
        <begin position="208"/>
        <end position="225"/>
    </location>
</feature>
<evidence type="ECO:0000256" key="5">
    <source>
        <dbReference type="ARBA" id="ARBA00022692"/>
    </source>
</evidence>
<feature type="region of interest" description="Disordered" evidence="12">
    <location>
        <begin position="207"/>
        <end position="228"/>
    </location>
</feature>
<keyword evidence="5" id="KW-0812">Transmembrane</keyword>
<keyword evidence="11" id="KW-0472">Membrane</keyword>
<evidence type="ECO:0000256" key="9">
    <source>
        <dbReference type="ARBA" id="ARBA00023010"/>
    </source>
</evidence>
<evidence type="ECO:0000256" key="7">
    <source>
        <dbReference type="ARBA" id="ARBA00022927"/>
    </source>
</evidence>
<keyword evidence="7" id="KW-0653">Protein transport</keyword>
<keyword evidence="9" id="KW-0811">Translocation</keyword>
<evidence type="ECO:0000256" key="11">
    <source>
        <dbReference type="ARBA" id="ARBA00023136"/>
    </source>
</evidence>
<evidence type="ECO:0000256" key="3">
    <source>
        <dbReference type="ARBA" id="ARBA00020796"/>
    </source>
</evidence>
<evidence type="ECO:0000256" key="10">
    <source>
        <dbReference type="ARBA" id="ARBA00023128"/>
    </source>
</evidence>
<keyword evidence="8" id="KW-1133">Transmembrane helix</keyword>
<feature type="region of interest" description="Disordered" evidence="12">
    <location>
        <begin position="394"/>
        <end position="421"/>
    </location>
</feature>
<keyword evidence="14" id="KW-1185">Reference proteome</keyword>
<comment type="similarity">
    <text evidence="2">Belongs to the TIM54 family.</text>
</comment>
<comment type="subcellular location">
    <subcellularLocation>
        <location evidence="1">Mitochondrion inner membrane</location>
        <topology evidence="1">Single-pass membrane protein</topology>
    </subcellularLocation>
</comment>
<dbReference type="InParanoid" id="A0A4S2N5S9"/>
<protein>
    <recommendedName>
        <fullName evidence="3">Mitochondrial import inner membrane translocase subunit TIM54</fullName>
    </recommendedName>
</protein>
<dbReference type="InterPro" id="IPR021056">
    <property type="entry name" value="Mt_import_IM_translocase_Tim54"/>
</dbReference>
<evidence type="ECO:0000256" key="2">
    <source>
        <dbReference type="ARBA" id="ARBA00006355"/>
    </source>
</evidence>
<reference evidence="13 14" key="1">
    <citation type="submission" date="2019-04" db="EMBL/GenBank/DDBJ databases">
        <title>Comparative genomics and transcriptomics to analyze fruiting body development in filamentous ascomycetes.</title>
        <authorList>
            <consortium name="DOE Joint Genome Institute"/>
            <person name="Lutkenhaus R."/>
            <person name="Traeger S."/>
            <person name="Breuer J."/>
            <person name="Kuo A."/>
            <person name="Lipzen A."/>
            <person name="Pangilinan J."/>
            <person name="Dilworth D."/>
            <person name="Sandor L."/>
            <person name="Poggeler S."/>
            <person name="Barry K."/>
            <person name="Grigoriev I.V."/>
            <person name="Nowrousian M."/>
        </authorList>
    </citation>
    <scope>NUCLEOTIDE SEQUENCE [LARGE SCALE GENOMIC DNA]</scope>
    <source>
        <strain evidence="13 14">CBS 389.68</strain>
    </source>
</reference>
<evidence type="ECO:0000256" key="12">
    <source>
        <dbReference type="SAM" id="MobiDB-lite"/>
    </source>
</evidence>
<proteinExistence type="inferred from homology"/>
<dbReference type="FunCoup" id="A0A4S2N5S9">
    <property type="interactions" value="21"/>
</dbReference>
<organism evidence="13 14">
    <name type="scientific">Ascodesmis nigricans</name>
    <dbReference type="NCBI Taxonomy" id="341454"/>
    <lineage>
        <taxon>Eukaryota</taxon>
        <taxon>Fungi</taxon>
        <taxon>Dikarya</taxon>
        <taxon>Ascomycota</taxon>
        <taxon>Pezizomycotina</taxon>
        <taxon>Pezizomycetes</taxon>
        <taxon>Pezizales</taxon>
        <taxon>Ascodesmidaceae</taxon>
        <taxon>Ascodesmis</taxon>
    </lineage>
</organism>
<sequence length="421" mass="48529">MSELPKEKPVNPAFRAMGLPNLRAKLPSRNWTIFLTVVGTFSGFLYYDRHQTKLIKARYQSLVSHLAEEPLSPLDYPRKVTVYLISPPGDGIVPAREHFRDYIKPILNAAALDFDVVEGREVGQLRAKVAAGVRRRRMEGLPMSTHGDDGGEGGVVCVGRQSWKEWVRGVQEGWLGPLTEPMPPVTEKVAEAAETVKEVVVETLDNAIKPEEEKKEEEKKKEEPPKPLFPAEFITPAEYAAAALPPNIPETMPPAGVISFPHILGFRNTFIRLYRFLHRREMAEEVCREAAAVALGYYRPFIREIPSPDGVMKEETQVEQVLEGDHATQELREENTEIERALKHEEGEWIKKVWKDEEYKGVWTEKMTVDERIRERMKRFYLRTEDVMQVEKMKEEEDFFGRKKEKKEEEEQSNEVKQEKE</sequence>
<accession>A0A4S2N5S9</accession>
<evidence type="ECO:0000256" key="4">
    <source>
        <dbReference type="ARBA" id="ARBA00022448"/>
    </source>
</evidence>
<dbReference type="GO" id="GO:0015031">
    <property type="term" value="P:protein transport"/>
    <property type="evidence" value="ECO:0007669"/>
    <property type="project" value="UniProtKB-KW"/>
</dbReference>
<name>A0A4S2N5S9_9PEZI</name>
<keyword evidence="6" id="KW-0999">Mitochondrion inner membrane</keyword>
<keyword evidence="4" id="KW-0813">Transport</keyword>
<dbReference type="STRING" id="341454.A0A4S2N5S9"/>
<dbReference type="Proteomes" id="UP000298138">
    <property type="component" value="Unassembled WGS sequence"/>
</dbReference>
<evidence type="ECO:0000313" key="13">
    <source>
        <dbReference type="EMBL" id="TGZ84662.1"/>
    </source>
</evidence>
<dbReference type="GO" id="GO:0005743">
    <property type="term" value="C:mitochondrial inner membrane"/>
    <property type="evidence" value="ECO:0007669"/>
    <property type="project" value="UniProtKB-SubCell"/>
</dbReference>
<evidence type="ECO:0000256" key="8">
    <source>
        <dbReference type="ARBA" id="ARBA00022989"/>
    </source>
</evidence>